<evidence type="ECO:0000259" key="6">
    <source>
        <dbReference type="PROSITE" id="PS51764"/>
    </source>
</evidence>
<feature type="region of interest" description="Disordered" evidence="5">
    <location>
        <begin position="1"/>
        <end position="29"/>
    </location>
</feature>
<dbReference type="Pfam" id="PF02156">
    <property type="entry name" value="Glyco_hydro_26"/>
    <property type="match status" value="1"/>
</dbReference>
<evidence type="ECO:0000256" key="3">
    <source>
        <dbReference type="ARBA" id="ARBA00023295"/>
    </source>
</evidence>
<keyword evidence="8" id="KW-1185">Reference proteome</keyword>
<feature type="compositionally biased region" description="Basic residues" evidence="5">
    <location>
        <begin position="13"/>
        <end position="23"/>
    </location>
</feature>
<dbReference type="Proteomes" id="UP001305606">
    <property type="component" value="Chromosome"/>
</dbReference>
<feature type="active site" description="Proton donor" evidence="4">
    <location>
        <position position="170"/>
    </location>
</feature>
<dbReference type="InterPro" id="IPR000805">
    <property type="entry name" value="Glyco_hydro_26"/>
</dbReference>
<dbReference type="InterPro" id="IPR017853">
    <property type="entry name" value="GH"/>
</dbReference>
<dbReference type="PRINTS" id="PR00739">
    <property type="entry name" value="GLHYDRLASE26"/>
</dbReference>
<proteinExistence type="inferred from homology"/>
<reference evidence="7 8" key="1">
    <citation type="submission" date="2023-02" db="EMBL/GenBank/DDBJ databases">
        <title>Streptomyces sp. SCA4-21 with antifungal activity against Fusarium oxysporum f. sp. cubense, Streptomyces sp. SCA2-17 with antifungal activity against Fusarium oxysporum f. sp. cubense.</title>
        <authorList>
            <person name="Qi D."/>
        </authorList>
    </citation>
    <scope>NUCLEOTIDE SEQUENCE [LARGE SCALE GENOMIC DNA]</scope>
    <source>
        <strain evidence="7 8">SCA4-21</strain>
    </source>
</reference>
<organism evidence="7 8">
    <name type="scientific">Streptomyces luomodiensis</name>
    <dbReference type="NCBI Taxonomy" id="3026192"/>
    <lineage>
        <taxon>Bacteria</taxon>
        <taxon>Bacillati</taxon>
        <taxon>Actinomycetota</taxon>
        <taxon>Actinomycetes</taxon>
        <taxon>Kitasatosporales</taxon>
        <taxon>Streptomycetaceae</taxon>
        <taxon>Streptomyces</taxon>
    </lineage>
</organism>
<evidence type="ECO:0000256" key="1">
    <source>
        <dbReference type="ARBA" id="ARBA00007754"/>
    </source>
</evidence>
<protein>
    <submittedName>
        <fullName evidence="7">Glycosyl hydrolase</fullName>
    </submittedName>
</protein>
<comment type="similarity">
    <text evidence="1 4">Belongs to the glycosyl hydrolase 26 family.</text>
</comment>
<dbReference type="PANTHER" id="PTHR40079:SF4">
    <property type="entry name" value="GH26 DOMAIN-CONTAINING PROTEIN-RELATED"/>
    <property type="match status" value="1"/>
</dbReference>
<feature type="active site" description="Nucleophile" evidence="4">
    <location>
        <position position="267"/>
    </location>
</feature>
<name>A0ABY9V933_9ACTN</name>
<evidence type="ECO:0000256" key="5">
    <source>
        <dbReference type="SAM" id="MobiDB-lite"/>
    </source>
</evidence>
<dbReference type="InterPro" id="IPR022790">
    <property type="entry name" value="GH26_dom"/>
</dbReference>
<dbReference type="PANTHER" id="PTHR40079">
    <property type="entry name" value="MANNAN ENDO-1,4-BETA-MANNOSIDASE E-RELATED"/>
    <property type="match status" value="1"/>
</dbReference>
<feature type="domain" description="GH26" evidence="6">
    <location>
        <begin position="32"/>
        <end position="317"/>
    </location>
</feature>
<accession>A0ABY9V933</accession>
<evidence type="ECO:0000313" key="7">
    <source>
        <dbReference type="EMBL" id="WNF01421.1"/>
    </source>
</evidence>
<keyword evidence="3 4" id="KW-0326">Glycosidase</keyword>
<evidence type="ECO:0000313" key="8">
    <source>
        <dbReference type="Proteomes" id="UP001305606"/>
    </source>
</evidence>
<feature type="compositionally biased region" description="Low complexity" evidence="5">
    <location>
        <begin position="1"/>
        <end position="12"/>
    </location>
</feature>
<dbReference type="SUPFAM" id="SSF51445">
    <property type="entry name" value="(Trans)glycosidases"/>
    <property type="match status" value="1"/>
</dbReference>
<dbReference type="Gene3D" id="3.20.20.80">
    <property type="entry name" value="Glycosidases"/>
    <property type="match status" value="1"/>
</dbReference>
<gene>
    <name evidence="7" type="ORF">PS467_00570</name>
</gene>
<dbReference type="EMBL" id="CP117522">
    <property type="protein sequence ID" value="WNF01421.1"/>
    <property type="molecule type" value="Genomic_DNA"/>
</dbReference>
<sequence>MTATAAQATPTTSHRRPMAKRAARPVNTSATREAGNLLSFIAAQYGNHIISGQQESTWIDGPDYEMNYIHDRTGTYPAIRGLDICDAPGSADRAIAWWRAGGIPMFGYHMGAPTCPDNYEGSQQTVSIDRVLTPGTAEHTSFLERLDNAAAQLGTLQAARVAAIWRPFHEAGGTWFWWSKEGGAQYQRLWRFTFDYLTTTKGLNNLVWLFGFNGTPAASASFYPGKQYVDIAGADTYAGDGDYDPQKAMYDATTAVVGSAVPVALHENGPIPDPNLLGQAGAHWVLFNTWNVEHLTVSNSVEHLVNVYQHHYVITRDEVPNLR</sequence>
<dbReference type="PROSITE" id="PS51764">
    <property type="entry name" value="GH26"/>
    <property type="match status" value="1"/>
</dbReference>
<dbReference type="RefSeq" id="WP_311039734.1">
    <property type="nucleotide sequence ID" value="NZ_CP117522.1"/>
</dbReference>
<evidence type="ECO:0000256" key="4">
    <source>
        <dbReference type="PROSITE-ProRule" id="PRU01100"/>
    </source>
</evidence>
<evidence type="ECO:0000256" key="2">
    <source>
        <dbReference type="ARBA" id="ARBA00022801"/>
    </source>
</evidence>
<dbReference type="GO" id="GO:0016787">
    <property type="term" value="F:hydrolase activity"/>
    <property type="evidence" value="ECO:0007669"/>
    <property type="project" value="UniProtKB-KW"/>
</dbReference>
<keyword evidence="2 4" id="KW-0378">Hydrolase</keyword>